<dbReference type="InterPro" id="IPR001387">
    <property type="entry name" value="Cro/C1-type_HTH"/>
</dbReference>
<dbReference type="Gene3D" id="1.10.260.40">
    <property type="entry name" value="lambda repressor-like DNA-binding domains"/>
    <property type="match status" value="1"/>
</dbReference>
<protein>
    <submittedName>
        <fullName evidence="2">Helix-turn-helix domain protein</fullName>
    </submittedName>
</protein>
<organism evidence="2 3">
    <name type="scientific">Parvibaculum lavamentivorans (strain DS-1 / DSM 13023 / NCIMB 13966)</name>
    <dbReference type="NCBI Taxonomy" id="402881"/>
    <lineage>
        <taxon>Bacteria</taxon>
        <taxon>Pseudomonadati</taxon>
        <taxon>Pseudomonadota</taxon>
        <taxon>Alphaproteobacteria</taxon>
        <taxon>Hyphomicrobiales</taxon>
        <taxon>Parvibaculaceae</taxon>
        <taxon>Parvibaculum</taxon>
    </lineage>
</organism>
<dbReference type="OrthoDB" id="9803379at2"/>
<dbReference type="EMBL" id="CP000774">
    <property type="protein sequence ID" value="ABS63430.1"/>
    <property type="molecule type" value="Genomic_DNA"/>
</dbReference>
<reference evidence="2 3" key="1">
    <citation type="journal article" date="2011" name="Stand. Genomic Sci.">
        <title>Complete genome sequence of Parvibaculum lavamentivorans type strain (DS-1(T)).</title>
        <authorList>
            <person name="Schleheck D."/>
            <person name="Weiss M."/>
            <person name="Pitluck S."/>
            <person name="Bruce D."/>
            <person name="Land M.L."/>
            <person name="Han S."/>
            <person name="Saunders E."/>
            <person name="Tapia R."/>
            <person name="Detter C."/>
            <person name="Brettin T."/>
            <person name="Han J."/>
            <person name="Woyke T."/>
            <person name="Goodwin L."/>
            <person name="Pennacchio L."/>
            <person name="Nolan M."/>
            <person name="Cook A.M."/>
            <person name="Kjelleberg S."/>
            <person name="Thomas T."/>
        </authorList>
    </citation>
    <scope>NUCLEOTIDE SEQUENCE [LARGE SCALE GENOMIC DNA]</scope>
    <source>
        <strain evidence="3">DS-1 / DSM 13023 / NCIMB 13966</strain>
    </source>
</reference>
<dbReference type="Pfam" id="PF13560">
    <property type="entry name" value="HTH_31"/>
    <property type="match status" value="1"/>
</dbReference>
<dbReference type="KEGG" id="pla:Plav_1813"/>
<dbReference type="AlphaFoldDB" id="A7HU47"/>
<dbReference type="CDD" id="cd00093">
    <property type="entry name" value="HTH_XRE"/>
    <property type="match status" value="1"/>
</dbReference>
<dbReference type="SUPFAM" id="SSF47413">
    <property type="entry name" value="lambda repressor-like DNA-binding domains"/>
    <property type="match status" value="1"/>
</dbReference>
<dbReference type="HOGENOM" id="CLU_066192_30_1_5"/>
<dbReference type="STRING" id="402881.Plav_1813"/>
<feature type="domain" description="HTH cro/C1-type" evidence="1">
    <location>
        <begin position="17"/>
        <end position="71"/>
    </location>
</feature>
<gene>
    <name evidence="2" type="ordered locus">Plav_1813</name>
</gene>
<keyword evidence="3" id="KW-1185">Reference proteome</keyword>
<evidence type="ECO:0000313" key="3">
    <source>
        <dbReference type="Proteomes" id="UP000006377"/>
    </source>
</evidence>
<name>A7HU47_PARL1</name>
<proteinExistence type="predicted"/>
<dbReference type="PROSITE" id="PS50943">
    <property type="entry name" value="HTH_CROC1"/>
    <property type="match status" value="1"/>
</dbReference>
<dbReference type="InterPro" id="IPR010982">
    <property type="entry name" value="Lambda_DNA-bd_dom_sf"/>
</dbReference>
<accession>A7HU47</accession>
<dbReference type="RefSeq" id="WP_012110723.1">
    <property type="nucleotide sequence ID" value="NC_009719.1"/>
</dbReference>
<dbReference type="eggNOG" id="COG1396">
    <property type="taxonomic scope" value="Bacteria"/>
</dbReference>
<dbReference type="GO" id="GO:0003677">
    <property type="term" value="F:DNA binding"/>
    <property type="evidence" value="ECO:0007669"/>
    <property type="project" value="InterPro"/>
</dbReference>
<dbReference type="SMART" id="SM00530">
    <property type="entry name" value="HTH_XRE"/>
    <property type="match status" value="1"/>
</dbReference>
<sequence>MSKTLRTPRQRKLLALLIKLRKAKGLTQADVAARLKRTQSFVAKYEGGERRLDIIEFVDVVQALGDDPGDVLKELYKPKG</sequence>
<dbReference type="Proteomes" id="UP000006377">
    <property type="component" value="Chromosome"/>
</dbReference>
<evidence type="ECO:0000259" key="1">
    <source>
        <dbReference type="PROSITE" id="PS50943"/>
    </source>
</evidence>
<evidence type="ECO:0000313" key="2">
    <source>
        <dbReference type="EMBL" id="ABS63430.1"/>
    </source>
</evidence>